<reference evidence="1" key="1">
    <citation type="submission" date="2022-11" db="EMBL/GenBank/DDBJ databases">
        <title>Minimal conservation of predation-associated metabolite biosynthetic gene clusters underscores biosynthetic potential of Myxococcota including descriptions for ten novel species: Archangium lansinium sp. nov., Myxococcus landrumus sp. nov., Nannocystis bai.</title>
        <authorList>
            <person name="Ahearne A."/>
            <person name="Stevens C."/>
            <person name="Dowd S."/>
        </authorList>
    </citation>
    <scope>NUCLEOTIDE SEQUENCE</scope>
    <source>
        <strain evidence="1">Fl3</strain>
    </source>
</reference>
<evidence type="ECO:0000313" key="1">
    <source>
        <dbReference type="EMBL" id="WAS92352.1"/>
    </source>
</evidence>
<organism evidence="1 2">
    <name type="scientific">Nannocystis punicea</name>
    <dbReference type="NCBI Taxonomy" id="2995304"/>
    <lineage>
        <taxon>Bacteria</taxon>
        <taxon>Pseudomonadati</taxon>
        <taxon>Myxococcota</taxon>
        <taxon>Polyangia</taxon>
        <taxon>Nannocystales</taxon>
        <taxon>Nannocystaceae</taxon>
        <taxon>Nannocystis</taxon>
    </lineage>
</organism>
<accession>A0ABY7GZD5</accession>
<keyword evidence="2" id="KW-1185">Reference proteome</keyword>
<gene>
    <name evidence="1" type="ORF">O0S08_39745</name>
</gene>
<dbReference type="Proteomes" id="UP001164459">
    <property type="component" value="Chromosome"/>
</dbReference>
<proteinExistence type="predicted"/>
<protein>
    <submittedName>
        <fullName evidence="1">Uncharacterized protein</fullName>
    </submittedName>
</protein>
<name>A0ABY7GZD5_9BACT</name>
<evidence type="ECO:0000313" key="2">
    <source>
        <dbReference type="Proteomes" id="UP001164459"/>
    </source>
</evidence>
<dbReference type="RefSeq" id="WP_269034701.1">
    <property type="nucleotide sequence ID" value="NZ_CP114040.1"/>
</dbReference>
<sequence>MERQPRPRRDRTPSAPILLRRLAQTDELELPIDVEVVTPPPADAPVDFRERLALALGTTDARLLDAAERGYKGTWPGVHAYVIERLALTMGPNFSEVLAGRDEAELLRTYCGDERLVWSIAVADGQVMVFELPRESSRAAAIAARLFPDDPELLV</sequence>
<dbReference type="EMBL" id="CP114040">
    <property type="protein sequence ID" value="WAS92352.1"/>
    <property type="molecule type" value="Genomic_DNA"/>
</dbReference>